<dbReference type="Pfam" id="PF03775">
    <property type="entry name" value="MinC_C"/>
    <property type="match status" value="1"/>
</dbReference>
<evidence type="ECO:0000256" key="5">
    <source>
        <dbReference type="ARBA" id="ARBA00025606"/>
    </source>
</evidence>
<evidence type="ECO:0000256" key="7">
    <source>
        <dbReference type="SAM" id="MobiDB-lite"/>
    </source>
</evidence>
<evidence type="ECO:0000256" key="6">
    <source>
        <dbReference type="HAMAP-Rule" id="MF_00267"/>
    </source>
</evidence>
<dbReference type="InterPro" id="IPR016098">
    <property type="entry name" value="CAP/MinC_C"/>
</dbReference>
<evidence type="ECO:0000313" key="10">
    <source>
        <dbReference type="Proteomes" id="UP001205890"/>
    </source>
</evidence>
<dbReference type="SUPFAM" id="SSF63848">
    <property type="entry name" value="Cell-division inhibitor MinC, C-terminal domain"/>
    <property type="match status" value="1"/>
</dbReference>
<dbReference type="PANTHER" id="PTHR34108:SF1">
    <property type="entry name" value="SEPTUM SITE-DETERMINING PROTEIN MINC"/>
    <property type="match status" value="1"/>
</dbReference>
<dbReference type="HAMAP" id="MF_00267">
    <property type="entry name" value="MinC"/>
    <property type="match status" value="1"/>
</dbReference>
<reference evidence="9 10" key="1">
    <citation type="submission" date="2022-07" db="EMBL/GenBank/DDBJ databases">
        <authorList>
            <person name="Li W.-J."/>
            <person name="Deng Q.-Q."/>
        </authorList>
    </citation>
    <scope>NUCLEOTIDE SEQUENCE [LARGE SCALE GENOMIC DNA]</scope>
    <source>
        <strain evidence="9 10">SYSU M60028</strain>
    </source>
</reference>
<feature type="domain" description="Septum formation inhibitor MinC C-terminal" evidence="8">
    <location>
        <begin position="154"/>
        <end position="253"/>
    </location>
</feature>
<protein>
    <recommendedName>
        <fullName evidence="6">Probable septum site-determining protein MinC</fullName>
    </recommendedName>
</protein>
<name>A0ABT1LJ28_9HYPH</name>
<dbReference type="RefSeq" id="WP_254745746.1">
    <property type="nucleotide sequence ID" value="NZ_JANCLU010000025.1"/>
</dbReference>
<evidence type="ECO:0000256" key="2">
    <source>
        <dbReference type="ARBA" id="ARBA00022618"/>
    </source>
</evidence>
<dbReference type="Gene3D" id="2.160.20.70">
    <property type="match status" value="1"/>
</dbReference>
<comment type="caution">
    <text evidence="9">The sequence shown here is derived from an EMBL/GenBank/DDBJ whole genome shotgun (WGS) entry which is preliminary data.</text>
</comment>
<gene>
    <name evidence="6 9" type="primary">minC</name>
    <name evidence="9" type="ORF">NK718_19490</name>
</gene>
<comment type="similarity">
    <text evidence="1 6">Belongs to the MinC family.</text>
</comment>
<accession>A0ABT1LJ28</accession>
<dbReference type="Proteomes" id="UP001205890">
    <property type="component" value="Unassembled WGS sequence"/>
</dbReference>
<evidence type="ECO:0000256" key="4">
    <source>
        <dbReference type="ARBA" id="ARBA00023306"/>
    </source>
</evidence>
<dbReference type="InterPro" id="IPR036145">
    <property type="entry name" value="MinC_C_sf"/>
</dbReference>
<comment type="function">
    <text evidence="5 6">Cell division inhibitor that blocks the formation of polar Z ring septums. Rapidly oscillates between the poles of the cell to destabilize FtsZ filaments that have formed before they mature into polar Z rings. Prevents FtsZ polymerization.</text>
</comment>
<feature type="compositionally biased region" description="Low complexity" evidence="7">
    <location>
        <begin position="122"/>
        <end position="138"/>
    </location>
</feature>
<organism evidence="9 10">
    <name type="scientific">Alsobacter ponti</name>
    <dbReference type="NCBI Taxonomy" id="2962936"/>
    <lineage>
        <taxon>Bacteria</taxon>
        <taxon>Pseudomonadati</taxon>
        <taxon>Pseudomonadota</taxon>
        <taxon>Alphaproteobacteria</taxon>
        <taxon>Hyphomicrobiales</taxon>
        <taxon>Alsobacteraceae</taxon>
        <taxon>Alsobacter</taxon>
    </lineage>
</organism>
<evidence type="ECO:0000256" key="3">
    <source>
        <dbReference type="ARBA" id="ARBA00023210"/>
    </source>
</evidence>
<proteinExistence type="inferred from homology"/>
<dbReference type="InterPro" id="IPR005526">
    <property type="entry name" value="Septum_form_inhib_MinC_C"/>
</dbReference>
<sequence>MSIAERPRHALRFRGRSFLALALAPEPPLADWMADLDAWSDKSPGFFVSRPVVLDLSALPIDRDGVAALVADLYRRDIRIMGVEGVDANWLGLGLPPPLTGGRPAGPLETIDAQRARREAARTVVAPEPAEAAPSAAAPEPPARAPEGPHSLLLREPVRSGQTIMFPEGDVTVVGSVASGAEIVAGGSIHVYGALRGRAIAGVTGNPRAQIFCRRFEAELLAIDGLYKTADSLESSLRLRPIQAWVDGDAIQITTLD</sequence>
<evidence type="ECO:0000313" key="9">
    <source>
        <dbReference type="EMBL" id="MCP8940715.1"/>
    </source>
</evidence>
<keyword evidence="4 6" id="KW-0131">Cell cycle</keyword>
<dbReference type="InterPro" id="IPR013033">
    <property type="entry name" value="MinC"/>
</dbReference>
<dbReference type="NCBIfam" id="TIGR01222">
    <property type="entry name" value="minC"/>
    <property type="match status" value="1"/>
</dbReference>
<evidence type="ECO:0000259" key="8">
    <source>
        <dbReference type="Pfam" id="PF03775"/>
    </source>
</evidence>
<keyword evidence="2 6" id="KW-0132">Cell division</keyword>
<evidence type="ECO:0000256" key="1">
    <source>
        <dbReference type="ARBA" id="ARBA00006291"/>
    </source>
</evidence>
<dbReference type="PANTHER" id="PTHR34108">
    <property type="entry name" value="SEPTUM SITE-DETERMINING PROTEIN MINC"/>
    <property type="match status" value="1"/>
</dbReference>
<keyword evidence="3 6" id="KW-0717">Septation</keyword>
<comment type="subunit">
    <text evidence="6">Interacts with MinD and FtsZ.</text>
</comment>
<dbReference type="Gene3D" id="3.30.70.260">
    <property type="match status" value="1"/>
</dbReference>
<feature type="region of interest" description="Disordered" evidence="7">
    <location>
        <begin position="120"/>
        <end position="150"/>
    </location>
</feature>
<dbReference type="EMBL" id="JANCLU010000025">
    <property type="protein sequence ID" value="MCP8940715.1"/>
    <property type="molecule type" value="Genomic_DNA"/>
</dbReference>
<keyword evidence="10" id="KW-1185">Reference proteome</keyword>